<gene>
    <name evidence="2" type="ORF">DFP77_10112</name>
</gene>
<dbReference type="SUPFAM" id="SSF56935">
    <property type="entry name" value="Porins"/>
    <property type="match status" value="1"/>
</dbReference>
<dbReference type="EMBL" id="QPJQ01000001">
    <property type="protein sequence ID" value="RCX08694.1"/>
    <property type="molecule type" value="Genomic_DNA"/>
</dbReference>
<reference evidence="2 3" key="1">
    <citation type="submission" date="2018-07" db="EMBL/GenBank/DDBJ databases">
        <title>Genomic Encyclopedia of Type Strains, Phase III (KMG-III): the genomes of soil and plant-associated and newly described type strains.</title>
        <authorList>
            <person name="Whitman W."/>
        </authorList>
    </citation>
    <scope>NUCLEOTIDE SEQUENCE [LARGE SCALE GENOMIC DNA]</scope>
    <source>
        <strain evidence="2 3">CECT 7731</strain>
    </source>
</reference>
<dbReference type="OrthoDB" id="6102289at2"/>
<sequence>MKAIKLASVFAVSAVAAAVSTTTFAAEPVFKGTAGLEYKSQESGSDSAVSRGEVNIIGDTGLVYFDLDMEGSSVKKNSKVKKLGESVENDPGQDTTFSLDEIYVKTGAVQFGDFDGTILDNVAYNAGVEEDNDHAKDDFGNDLGVRYMVNDNLTVAFEIEEGDNVGSLNAAYTTEFSGVTLGVSAGYKMSDDVDNQLLTVGVKAPLGMATLSSFVRVGSVNDADVMNTGIGLDLPVSEELVLAAQYYTKGGESSKGVDEKDQGRTEFTAYYTPGDVTFYASYLAYEADKSDYSVVGAKVSF</sequence>
<protein>
    <recommendedName>
        <fullName evidence="4">Porin</fullName>
    </recommendedName>
</protein>
<comment type="caution">
    <text evidence="2">The sequence shown here is derived from an EMBL/GenBank/DDBJ whole genome shotgun (WGS) entry which is preliminary data.</text>
</comment>
<evidence type="ECO:0008006" key="4">
    <source>
        <dbReference type="Google" id="ProtNLM"/>
    </source>
</evidence>
<feature type="signal peptide" evidence="1">
    <location>
        <begin position="1"/>
        <end position="25"/>
    </location>
</feature>
<name>A0A369AMM1_9GAMM</name>
<dbReference type="RefSeq" id="WP_114410262.1">
    <property type="nucleotide sequence ID" value="NZ_QPJQ01000001.1"/>
</dbReference>
<evidence type="ECO:0000313" key="3">
    <source>
        <dbReference type="Proteomes" id="UP000253506"/>
    </source>
</evidence>
<feature type="chain" id="PRO_5016745205" description="Porin" evidence="1">
    <location>
        <begin position="26"/>
        <end position="301"/>
    </location>
</feature>
<keyword evidence="1" id="KW-0732">Signal</keyword>
<proteinExistence type="predicted"/>
<dbReference type="AlphaFoldDB" id="A0A369AMM1"/>
<evidence type="ECO:0000256" key="1">
    <source>
        <dbReference type="SAM" id="SignalP"/>
    </source>
</evidence>
<organism evidence="2 3">
    <name type="scientific">Marinomonas foliarum</name>
    <dbReference type="NCBI Taxonomy" id="491950"/>
    <lineage>
        <taxon>Bacteria</taxon>
        <taxon>Pseudomonadati</taxon>
        <taxon>Pseudomonadota</taxon>
        <taxon>Gammaproteobacteria</taxon>
        <taxon>Oceanospirillales</taxon>
        <taxon>Oceanospirillaceae</taxon>
        <taxon>Marinomonas</taxon>
    </lineage>
</organism>
<dbReference type="Proteomes" id="UP000253506">
    <property type="component" value="Unassembled WGS sequence"/>
</dbReference>
<evidence type="ECO:0000313" key="2">
    <source>
        <dbReference type="EMBL" id="RCX08694.1"/>
    </source>
</evidence>
<accession>A0A369AMM1</accession>